<dbReference type="RefSeq" id="WP_074958241.1">
    <property type="nucleotide sequence ID" value="NZ_BJXR01000040.1"/>
</dbReference>
<evidence type="ECO:0000259" key="3">
    <source>
        <dbReference type="PROSITE" id="PS50966"/>
    </source>
</evidence>
<comment type="caution">
    <text evidence="4">The sequence shown here is derived from an EMBL/GenBank/DDBJ whole genome shotgun (WGS) entry which is preliminary data.</text>
</comment>
<organism evidence="4 7">
    <name type="scientific">Myxococcus fulvus</name>
    <dbReference type="NCBI Taxonomy" id="33"/>
    <lineage>
        <taxon>Bacteria</taxon>
        <taxon>Pseudomonadati</taxon>
        <taxon>Myxococcota</taxon>
        <taxon>Myxococcia</taxon>
        <taxon>Myxococcales</taxon>
        <taxon>Cystobacterineae</taxon>
        <taxon>Myxococcaceae</taxon>
        <taxon>Myxococcus</taxon>
    </lineage>
</organism>
<dbReference type="Proteomes" id="UP000321514">
    <property type="component" value="Unassembled WGS sequence"/>
</dbReference>
<dbReference type="Proteomes" id="UP000183760">
    <property type="component" value="Unassembled WGS sequence"/>
</dbReference>
<reference evidence="5 6" key="1">
    <citation type="submission" date="2016-10" db="EMBL/GenBank/DDBJ databases">
        <authorList>
            <person name="Varghese N."/>
            <person name="Submissions S."/>
        </authorList>
    </citation>
    <scope>NUCLEOTIDE SEQUENCE [LARGE SCALE GENOMIC DNA]</scope>
    <source>
        <strain evidence="5 6">DSM 16525</strain>
    </source>
</reference>
<dbReference type="GO" id="GO:0008270">
    <property type="term" value="F:zinc ion binding"/>
    <property type="evidence" value="ECO:0007669"/>
    <property type="project" value="UniProtKB-KW"/>
</dbReference>
<accession>A0A511T985</accession>
<gene>
    <name evidence="4" type="ORF">MFU01_57560</name>
    <name evidence="5" type="ORF">SAMN05443572_112233</name>
</gene>
<keyword evidence="1" id="KW-0479">Metal-binding</keyword>
<dbReference type="EMBL" id="FOIB01000012">
    <property type="protein sequence ID" value="SEU37776.1"/>
    <property type="molecule type" value="Genomic_DNA"/>
</dbReference>
<feature type="compositionally biased region" description="Low complexity" evidence="2">
    <location>
        <begin position="498"/>
        <end position="507"/>
    </location>
</feature>
<dbReference type="OrthoDB" id="7821105at2"/>
<evidence type="ECO:0000256" key="2">
    <source>
        <dbReference type="SAM" id="MobiDB-lite"/>
    </source>
</evidence>
<dbReference type="STRING" id="1334629.MFUL124B02_40445"/>
<dbReference type="AlphaFoldDB" id="A0A511T985"/>
<dbReference type="InterPro" id="IPR007527">
    <property type="entry name" value="Znf_SWIM"/>
</dbReference>
<sequence>MTTFGLLYATPSVFESTRERSLLGLSVDQHRPVRFHAKVAKDVLPLRLALQALGQLIWHSDEWTSTWWGVLDPIITVHPDRVFFEAFSQDQSAYGMVIVDRECFEPEGEVACGTTNVDFTAWLWSALGELRTSRDTHLRVGAEGFEVRTEGAGGRFEQKVEVPDDWVRGFLQLQGGMAMPGTKLTVRPVDLLAAVRFLTFTKARVSPRALRYEFTPDQDARLVLEPWEQGVPLRGAVHGHTEPRTVRTWGRRRLRLLEPLLPYADSVDVYLKGRALPHFYSVHLGPRVRFVLGLSGWTANRWTGTAGMDLLLEPERDEALATRVLGLLRERFHASTEEVVQALGADKARVAAALAAQCATGRVMFDVEARRWRHRELFATPVDLGRMYPPDPRREEAERLTAAGQVVVTSEDVRETRKVRKLPTPEGPVLREVVHRDWVVHGSVGPQTAVELVLNDEDRLLFGKCGCEFFRENLMNHGPCAHLLALLRLAKTRRQERASSAAPSEAALDARRMEKAAKREDEDGGEALDGEDGDDDNR</sequence>
<evidence type="ECO:0000313" key="6">
    <source>
        <dbReference type="Proteomes" id="UP000183760"/>
    </source>
</evidence>
<evidence type="ECO:0000256" key="1">
    <source>
        <dbReference type="PROSITE-ProRule" id="PRU00325"/>
    </source>
</evidence>
<evidence type="ECO:0000313" key="4">
    <source>
        <dbReference type="EMBL" id="GEN10719.1"/>
    </source>
</evidence>
<dbReference type="PROSITE" id="PS50966">
    <property type="entry name" value="ZF_SWIM"/>
    <property type="match status" value="1"/>
</dbReference>
<feature type="domain" description="SWIM-type" evidence="3">
    <location>
        <begin position="450"/>
        <end position="491"/>
    </location>
</feature>
<feature type="region of interest" description="Disordered" evidence="2">
    <location>
        <begin position="496"/>
        <end position="538"/>
    </location>
</feature>
<evidence type="ECO:0000313" key="5">
    <source>
        <dbReference type="EMBL" id="SEU37776.1"/>
    </source>
</evidence>
<evidence type="ECO:0000313" key="7">
    <source>
        <dbReference type="Proteomes" id="UP000321514"/>
    </source>
</evidence>
<name>A0A511T985_MYXFU</name>
<keyword evidence="1" id="KW-0863">Zinc-finger</keyword>
<dbReference type="EMBL" id="BJXR01000040">
    <property type="protein sequence ID" value="GEN10719.1"/>
    <property type="molecule type" value="Genomic_DNA"/>
</dbReference>
<reference evidence="4 7" key="2">
    <citation type="submission" date="2019-07" db="EMBL/GenBank/DDBJ databases">
        <title>Whole genome shotgun sequence of Myxococcus fulvus NBRC 100333.</title>
        <authorList>
            <person name="Hosoyama A."/>
            <person name="Uohara A."/>
            <person name="Ohji S."/>
            <person name="Ichikawa N."/>
        </authorList>
    </citation>
    <scope>NUCLEOTIDE SEQUENCE [LARGE SCALE GENOMIC DNA]</scope>
    <source>
        <strain evidence="4 7">NBRC 100333</strain>
    </source>
</reference>
<keyword evidence="1" id="KW-0862">Zinc</keyword>
<protein>
    <submittedName>
        <fullName evidence="5">SWIM zinc finger</fullName>
    </submittedName>
</protein>
<proteinExistence type="predicted"/>
<keyword evidence="6" id="KW-1185">Reference proteome</keyword>
<feature type="compositionally biased region" description="Basic and acidic residues" evidence="2">
    <location>
        <begin position="508"/>
        <end position="521"/>
    </location>
</feature>
<feature type="compositionally biased region" description="Acidic residues" evidence="2">
    <location>
        <begin position="522"/>
        <end position="538"/>
    </location>
</feature>